<gene>
    <name evidence="2" type="ORF">TNCV_810251</name>
</gene>
<dbReference type="AlphaFoldDB" id="A0A8X6SG51"/>
<feature type="region of interest" description="Disordered" evidence="1">
    <location>
        <begin position="62"/>
        <end position="102"/>
    </location>
</feature>
<evidence type="ECO:0000256" key="1">
    <source>
        <dbReference type="SAM" id="MobiDB-lite"/>
    </source>
</evidence>
<feature type="compositionally biased region" description="Polar residues" evidence="1">
    <location>
        <begin position="72"/>
        <end position="87"/>
    </location>
</feature>
<feature type="compositionally biased region" description="Low complexity" evidence="1">
    <location>
        <begin position="161"/>
        <end position="171"/>
    </location>
</feature>
<dbReference type="EMBL" id="BMAU01021282">
    <property type="protein sequence ID" value="GFY08592.1"/>
    <property type="molecule type" value="Genomic_DNA"/>
</dbReference>
<reference evidence="2" key="1">
    <citation type="submission" date="2020-08" db="EMBL/GenBank/DDBJ databases">
        <title>Multicomponent nature underlies the extraordinary mechanical properties of spider dragline silk.</title>
        <authorList>
            <person name="Kono N."/>
            <person name="Nakamura H."/>
            <person name="Mori M."/>
            <person name="Yoshida Y."/>
            <person name="Ohtoshi R."/>
            <person name="Malay A.D."/>
            <person name="Moran D.A.P."/>
            <person name="Tomita M."/>
            <person name="Numata K."/>
            <person name="Arakawa K."/>
        </authorList>
    </citation>
    <scope>NUCLEOTIDE SEQUENCE</scope>
</reference>
<organism evidence="2 3">
    <name type="scientific">Trichonephila clavipes</name>
    <name type="common">Golden silk orbweaver</name>
    <name type="synonym">Nephila clavipes</name>
    <dbReference type="NCBI Taxonomy" id="2585209"/>
    <lineage>
        <taxon>Eukaryota</taxon>
        <taxon>Metazoa</taxon>
        <taxon>Ecdysozoa</taxon>
        <taxon>Arthropoda</taxon>
        <taxon>Chelicerata</taxon>
        <taxon>Arachnida</taxon>
        <taxon>Araneae</taxon>
        <taxon>Araneomorphae</taxon>
        <taxon>Entelegynae</taxon>
        <taxon>Araneoidea</taxon>
        <taxon>Nephilidae</taxon>
        <taxon>Trichonephila</taxon>
    </lineage>
</organism>
<evidence type="ECO:0000313" key="2">
    <source>
        <dbReference type="EMBL" id="GFY08592.1"/>
    </source>
</evidence>
<sequence length="290" mass="33297">MEAFRKCKQACVDTLRQMPDHYPDEPFYRRALTELQDIEETMAVAVSDIDSYDPCTIPGCPHHEKTPPNSPIKFTQTTPKSNAQNINPCKRKDNSNFEYPPQRKTARKIVLDFHDNEKINLSPNKFELPKTSNPNNLENPGSPVIEMNPTSPHTENRNIESNNSTNQSTAQNSLPPLIMLFAEDNYKTQMAAITKVFPKTRSRLTGDFLKLYTDTPEERRLAVQQLKKLKFQFYTIKAKADCPIKVVIKGLPRTTKPEEIKEDIWNFLATRQKELINLSDEKLNAPFPSF</sequence>
<feature type="compositionally biased region" description="Polar residues" evidence="1">
    <location>
        <begin position="130"/>
        <end position="139"/>
    </location>
</feature>
<keyword evidence="3" id="KW-1185">Reference proteome</keyword>
<comment type="caution">
    <text evidence="2">The sequence shown here is derived from an EMBL/GenBank/DDBJ whole genome shotgun (WGS) entry which is preliminary data.</text>
</comment>
<dbReference type="Proteomes" id="UP000887159">
    <property type="component" value="Unassembled WGS sequence"/>
</dbReference>
<proteinExistence type="predicted"/>
<evidence type="ECO:0000313" key="3">
    <source>
        <dbReference type="Proteomes" id="UP000887159"/>
    </source>
</evidence>
<accession>A0A8X6SG51</accession>
<protein>
    <submittedName>
        <fullName evidence="2">Uncharacterized protein</fullName>
    </submittedName>
</protein>
<feature type="region of interest" description="Disordered" evidence="1">
    <location>
        <begin position="121"/>
        <end position="171"/>
    </location>
</feature>
<name>A0A8X6SG51_TRICX</name>